<protein>
    <submittedName>
        <fullName evidence="2">Uncharacterized protein</fullName>
    </submittedName>
</protein>
<feature type="transmembrane region" description="Helical" evidence="1">
    <location>
        <begin position="125"/>
        <end position="144"/>
    </location>
</feature>
<keyword evidence="3" id="KW-1185">Reference proteome</keyword>
<dbReference type="Proteomes" id="UP000708208">
    <property type="component" value="Unassembled WGS sequence"/>
</dbReference>
<dbReference type="AlphaFoldDB" id="A0A8J2JEP4"/>
<name>A0A8J2JEP4_9HEXA</name>
<evidence type="ECO:0000256" key="1">
    <source>
        <dbReference type="SAM" id="Phobius"/>
    </source>
</evidence>
<sequence length="150" mass="17268">MGVRPGITSHEKFSGNKVICFSNQMIQFLIFFLRFVAKSTSEIRDQKKHCARIASEQLNRIVRHGWTSRRAAWLKEIRVGVGGGQSIGPFKQATLHRQIMFTAQILFGGSQILLHFFYKIGGWEYFLQAILQFIVIVVCDLQFFPVRFKG</sequence>
<gene>
    <name evidence="2" type="ORF">AFUS01_LOCUS6827</name>
</gene>
<feature type="transmembrane region" description="Helical" evidence="1">
    <location>
        <begin position="99"/>
        <end position="119"/>
    </location>
</feature>
<organism evidence="2 3">
    <name type="scientific">Allacma fusca</name>
    <dbReference type="NCBI Taxonomy" id="39272"/>
    <lineage>
        <taxon>Eukaryota</taxon>
        <taxon>Metazoa</taxon>
        <taxon>Ecdysozoa</taxon>
        <taxon>Arthropoda</taxon>
        <taxon>Hexapoda</taxon>
        <taxon>Collembola</taxon>
        <taxon>Symphypleona</taxon>
        <taxon>Sminthuridae</taxon>
        <taxon>Allacma</taxon>
    </lineage>
</organism>
<keyword evidence="1" id="KW-0472">Membrane</keyword>
<comment type="caution">
    <text evidence="2">The sequence shown here is derived from an EMBL/GenBank/DDBJ whole genome shotgun (WGS) entry which is preliminary data.</text>
</comment>
<reference evidence="2" key="1">
    <citation type="submission" date="2021-06" db="EMBL/GenBank/DDBJ databases">
        <authorList>
            <person name="Hodson N. C."/>
            <person name="Mongue J. A."/>
            <person name="Jaron S. K."/>
        </authorList>
    </citation>
    <scope>NUCLEOTIDE SEQUENCE</scope>
</reference>
<evidence type="ECO:0000313" key="2">
    <source>
        <dbReference type="EMBL" id="CAG7717367.1"/>
    </source>
</evidence>
<evidence type="ECO:0000313" key="3">
    <source>
        <dbReference type="Proteomes" id="UP000708208"/>
    </source>
</evidence>
<accession>A0A8J2JEP4</accession>
<proteinExistence type="predicted"/>
<keyword evidence="1" id="KW-1133">Transmembrane helix</keyword>
<dbReference type="EMBL" id="CAJVCH010045232">
    <property type="protein sequence ID" value="CAG7717367.1"/>
    <property type="molecule type" value="Genomic_DNA"/>
</dbReference>
<keyword evidence="1" id="KW-0812">Transmembrane</keyword>